<dbReference type="Proteomes" id="UP000036681">
    <property type="component" value="Unplaced"/>
</dbReference>
<evidence type="ECO:0000313" key="1">
    <source>
        <dbReference type="Proteomes" id="UP000036681"/>
    </source>
</evidence>
<sequence>MRERLVRSCDYLILFIKSIIRKRCVHALGNKCRDSEPSIQRQVMPSPEARKCLPLASACRRNDRFISHPLLLHFPLICSLN</sequence>
<dbReference type="AlphaFoldDB" id="A0A9J2P5Q5"/>
<keyword evidence="1" id="KW-1185">Reference proteome</keyword>
<evidence type="ECO:0000313" key="2">
    <source>
        <dbReference type="WBParaSite" id="ALUE_0000501601-mRNA-1"/>
    </source>
</evidence>
<proteinExistence type="predicted"/>
<protein>
    <submittedName>
        <fullName evidence="2">Uncharacterized protein</fullName>
    </submittedName>
</protein>
<organism evidence="1 2">
    <name type="scientific">Ascaris lumbricoides</name>
    <name type="common">Giant roundworm</name>
    <dbReference type="NCBI Taxonomy" id="6252"/>
    <lineage>
        <taxon>Eukaryota</taxon>
        <taxon>Metazoa</taxon>
        <taxon>Ecdysozoa</taxon>
        <taxon>Nematoda</taxon>
        <taxon>Chromadorea</taxon>
        <taxon>Rhabditida</taxon>
        <taxon>Spirurina</taxon>
        <taxon>Ascaridomorpha</taxon>
        <taxon>Ascaridoidea</taxon>
        <taxon>Ascarididae</taxon>
        <taxon>Ascaris</taxon>
    </lineage>
</organism>
<dbReference type="WBParaSite" id="ALUE_0000501601-mRNA-1">
    <property type="protein sequence ID" value="ALUE_0000501601-mRNA-1"/>
    <property type="gene ID" value="ALUE_0000501601"/>
</dbReference>
<reference evidence="2" key="1">
    <citation type="submission" date="2023-03" db="UniProtKB">
        <authorList>
            <consortium name="WormBaseParasite"/>
        </authorList>
    </citation>
    <scope>IDENTIFICATION</scope>
</reference>
<accession>A0A9J2P5Q5</accession>
<name>A0A9J2P5Q5_ASCLU</name>